<dbReference type="GO" id="GO:0005886">
    <property type="term" value="C:plasma membrane"/>
    <property type="evidence" value="ECO:0007669"/>
    <property type="project" value="TreeGrafter"/>
</dbReference>
<dbReference type="RefSeq" id="WP_003389942.1">
    <property type="nucleotide sequence ID" value="NZ_APBN01000008.1"/>
</dbReference>
<dbReference type="GeneID" id="89502083"/>
<proteinExistence type="predicted"/>
<dbReference type="PANTHER" id="PTHR39966:SF3">
    <property type="entry name" value="DUF438 DOMAIN-CONTAINING PROTEIN"/>
    <property type="match status" value="1"/>
</dbReference>
<evidence type="ECO:0000259" key="1">
    <source>
        <dbReference type="Pfam" id="PF01814"/>
    </source>
</evidence>
<dbReference type="InterPro" id="IPR012312">
    <property type="entry name" value="Hemerythrin-like"/>
</dbReference>
<dbReference type="STRING" id="1300222.I532_18023"/>
<dbReference type="PANTHER" id="PTHR39966">
    <property type="entry name" value="BLL2471 PROTEIN-RELATED"/>
    <property type="match status" value="1"/>
</dbReference>
<evidence type="ECO:0000313" key="2">
    <source>
        <dbReference type="EMBL" id="EMT51476.1"/>
    </source>
</evidence>
<gene>
    <name evidence="2" type="ORF">I532_18023</name>
</gene>
<protein>
    <submittedName>
        <fullName evidence="2">Hemerythrin HHE cation binding domain-containing protein</fullName>
    </submittedName>
</protein>
<dbReference type="Gene3D" id="1.20.120.520">
    <property type="entry name" value="nmb1532 protein domain like"/>
    <property type="match status" value="1"/>
</dbReference>
<dbReference type="EMBL" id="APBN01000008">
    <property type="protein sequence ID" value="EMT51476.1"/>
    <property type="molecule type" value="Genomic_DNA"/>
</dbReference>
<accession>M8DWT5</accession>
<dbReference type="PATRIC" id="fig|1300222.3.peg.3780"/>
<dbReference type="Proteomes" id="UP000012081">
    <property type="component" value="Unassembled WGS sequence"/>
</dbReference>
<feature type="domain" description="Hemerythrin-like" evidence="1">
    <location>
        <begin position="12"/>
        <end position="145"/>
    </location>
</feature>
<name>M8DWT5_9BACL</name>
<organism evidence="2 3">
    <name type="scientific">Brevibacillus borstelensis AK1</name>
    <dbReference type="NCBI Taxonomy" id="1300222"/>
    <lineage>
        <taxon>Bacteria</taxon>
        <taxon>Bacillati</taxon>
        <taxon>Bacillota</taxon>
        <taxon>Bacilli</taxon>
        <taxon>Bacillales</taxon>
        <taxon>Paenibacillaceae</taxon>
        <taxon>Brevibacillus</taxon>
    </lineage>
</organism>
<dbReference type="AlphaFoldDB" id="M8DWT5"/>
<reference evidence="2 3" key="1">
    <citation type="submission" date="2013-03" db="EMBL/GenBank/DDBJ databases">
        <title>Assembly of a new bacterial strain Brevibacillus borstelensis AK1.</title>
        <authorList>
            <person name="Rajan I."/>
            <person name="PoliReddy D."/>
            <person name="Sugumar T."/>
            <person name="Rathinam K."/>
            <person name="Alqarawi S."/>
            <person name="Khalil A.B."/>
            <person name="Sivakumar N."/>
        </authorList>
    </citation>
    <scope>NUCLEOTIDE SEQUENCE [LARGE SCALE GENOMIC DNA]</scope>
    <source>
        <strain evidence="2 3">AK1</strain>
    </source>
</reference>
<comment type="caution">
    <text evidence="2">The sequence shown here is derived from an EMBL/GenBank/DDBJ whole genome shotgun (WGS) entry which is preliminary data.</text>
</comment>
<sequence length="164" mass="19116">MNVVERGECATLLRYFRGEHDHLLQQLETLKKLLYSGSNWDAEKEEQIVALTADLVQNMLHHFTEEEEILFPLITQANLTLVHPVSAMKKEHERIRATLLQLQSETECCQKTKQSSHRLIALMREAWQLVLDHLSKENLMLIPMANQLLHENEREAVLKKVGRK</sequence>
<dbReference type="Pfam" id="PF01814">
    <property type="entry name" value="Hemerythrin"/>
    <property type="match status" value="1"/>
</dbReference>
<dbReference type="OrthoDB" id="9792554at2"/>
<evidence type="ECO:0000313" key="3">
    <source>
        <dbReference type="Proteomes" id="UP000012081"/>
    </source>
</evidence>
<keyword evidence="3" id="KW-1185">Reference proteome</keyword>